<dbReference type="SUPFAM" id="SSF50249">
    <property type="entry name" value="Nucleic acid-binding proteins"/>
    <property type="match status" value="1"/>
</dbReference>
<dbReference type="AlphaFoldDB" id="R0G250"/>
<keyword evidence="3" id="KW-1185">Reference proteome</keyword>
<accession>R0G250</accession>
<dbReference type="STRING" id="81985.R0G250"/>
<evidence type="ECO:0000313" key="2">
    <source>
        <dbReference type="EMBL" id="EOA29472.1"/>
    </source>
</evidence>
<feature type="non-terminal residue" evidence="2">
    <location>
        <position position="47"/>
    </location>
</feature>
<feature type="domain" description="Replication protein A 70 kDa DNA-binding subunit B/D first OB fold" evidence="1">
    <location>
        <begin position="5"/>
        <end position="46"/>
    </location>
</feature>
<name>R0G250_9BRAS</name>
<dbReference type="InterPro" id="IPR003871">
    <property type="entry name" value="RFA1B/D_OB_1st"/>
</dbReference>
<sequence>MAATFAYLRDIRPYKTAWRVQVKVLHSWRQYTNMTGETFELIFSDDK</sequence>
<dbReference type="eggNOG" id="KOG0851">
    <property type="taxonomic scope" value="Eukaryota"/>
</dbReference>
<dbReference type="EMBL" id="KB870808">
    <property type="protein sequence ID" value="EOA29472.1"/>
    <property type="molecule type" value="Genomic_DNA"/>
</dbReference>
<protein>
    <recommendedName>
        <fullName evidence="1">Replication protein A 70 kDa DNA-binding subunit B/D first OB fold domain-containing protein</fullName>
    </recommendedName>
</protein>
<gene>
    <name evidence="2" type="ORF">CARUB_v100253441mg</name>
</gene>
<evidence type="ECO:0000259" key="1">
    <source>
        <dbReference type="Pfam" id="PF02721"/>
    </source>
</evidence>
<dbReference type="Pfam" id="PF02721">
    <property type="entry name" value="DUF223"/>
    <property type="match status" value="1"/>
</dbReference>
<proteinExistence type="predicted"/>
<dbReference type="Proteomes" id="UP000029121">
    <property type="component" value="Unassembled WGS sequence"/>
</dbReference>
<evidence type="ECO:0000313" key="3">
    <source>
        <dbReference type="Proteomes" id="UP000029121"/>
    </source>
</evidence>
<dbReference type="InterPro" id="IPR012340">
    <property type="entry name" value="NA-bd_OB-fold"/>
</dbReference>
<reference evidence="3" key="1">
    <citation type="journal article" date="2013" name="Nat. Genet.">
        <title>The Capsella rubella genome and the genomic consequences of rapid mating system evolution.</title>
        <authorList>
            <person name="Slotte T."/>
            <person name="Hazzouri K.M."/>
            <person name="Agren J.A."/>
            <person name="Koenig D."/>
            <person name="Maumus F."/>
            <person name="Guo Y.L."/>
            <person name="Steige K."/>
            <person name="Platts A.E."/>
            <person name="Escobar J.S."/>
            <person name="Newman L.K."/>
            <person name="Wang W."/>
            <person name="Mandakova T."/>
            <person name="Vello E."/>
            <person name="Smith L.M."/>
            <person name="Henz S.R."/>
            <person name="Steffen J."/>
            <person name="Takuno S."/>
            <person name="Brandvain Y."/>
            <person name="Coop G."/>
            <person name="Andolfatto P."/>
            <person name="Hu T.T."/>
            <person name="Blanchette M."/>
            <person name="Clark R.M."/>
            <person name="Quesneville H."/>
            <person name="Nordborg M."/>
            <person name="Gaut B.S."/>
            <person name="Lysak M.A."/>
            <person name="Jenkins J."/>
            <person name="Grimwood J."/>
            <person name="Chapman J."/>
            <person name="Prochnik S."/>
            <person name="Shu S."/>
            <person name="Rokhsar D."/>
            <person name="Schmutz J."/>
            <person name="Weigel D."/>
            <person name="Wright S.I."/>
        </authorList>
    </citation>
    <scope>NUCLEOTIDE SEQUENCE [LARGE SCALE GENOMIC DNA]</scope>
    <source>
        <strain evidence="3">cv. Monte Gargano</strain>
    </source>
</reference>
<organism evidence="2 3">
    <name type="scientific">Capsella rubella</name>
    <dbReference type="NCBI Taxonomy" id="81985"/>
    <lineage>
        <taxon>Eukaryota</taxon>
        <taxon>Viridiplantae</taxon>
        <taxon>Streptophyta</taxon>
        <taxon>Embryophyta</taxon>
        <taxon>Tracheophyta</taxon>
        <taxon>Spermatophyta</taxon>
        <taxon>Magnoliopsida</taxon>
        <taxon>eudicotyledons</taxon>
        <taxon>Gunneridae</taxon>
        <taxon>Pentapetalae</taxon>
        <taxon>rosids</taxon>
        <taxon>malvids</taxon>
        <taxon>Brassicales</taxon>
        <taxon>Brassicaceae</taxon>
        <taxon>Camelineae</taxon>
        <taxon>Capsella</taxon>
    </lineage>
</organism>